<organism evidence="1">
    <name type="scientific">Bracon brevicornis</name>
    <dbReference type="NCBI Taxonomy" id="1563983"/>
    <lineage>
        <taxon>Eukaryota</taxon>
        <taxon>Metazoa</taxon>
        <taxon>Ecdysozoa</taxon>
        <taxon>Arthropoda</taxon>
        <taxon>Hexapoda</taxon>
        <taxon>Insecta</taxon>
        <taxon>Pterygota</taxon>
        <taxon>Neoptera</taxon>
        <taxon>Endopterygota</taxon>
        <taxon>Hymenoptera</taxon>
        <taxon>Apocrita</taxon>
        <taxon>Ichneumonoidea</taxon>
        <taxon>Braconidae</taxon>
        <taxon>Braconinae</taxon>
        <taxon>Bracon</taxon>
    </lineage>
</organism>
<sequence>MHYLNDTLALSGDGAVQIWRPKTVFNHSL</sequence>
<protein>
    <submittedName>
        <fullName evidence="1">Uncharacterized protein</fullName>
    </submittedName>
</protein>
<reference evidence="1" key="1">
    <citation type="submission" date="2020-07" db="EMBL/GenBank/DDBJ databases">
        <authorList>
            <person name="Ferguson B K."/>
        </authorList>
    </citation>
    <scope>NUCLEOTIDE SEQUENCE</scope>
    <source>
        <strain evidence="1">L06</strain>
    </source>
</reference>
<name>A0A6V7HMH5_9HYME</name>
<gene>
    <name evidence="1" type="ORF">BBRV_LOCUS1804</name>
</gene>
<dbReference type="AlphaFoldDB" id="A0A6V7HMH5"/>
<dbReference type="EMBL" id="CADCXW020000001">
    <property type="protein sequence ID" value="CAD1528398.1"/>
    <property type="molecule type" value="Genomic_DNA"/>
</dbReference>
<proteinExistence type="predicted"/>
<evidence type="ECO:0000313" key="1">
    <source>
        <dbReference type="EMBL" id="CAD1528398.1"/>
    </source>
</evidence>
<accession>A0A6V7HMH5</accession>